<organism evidence="2">
    <name type="scientific">Medicago truncatula</name>
    <name type="common">Barrel medic</name>
    <name type="synonym">Medicago tribuloides</name>
    <dbReference type="NCBI Taxonomy" id="3880"/>
    <lineage>
        <taxon>Eukaryota</taxon>
        <taxon>Viridiplantae</taxon>
        <taxon>Streptophyta</taxon>
        <taxon>Embryophyta</taxon>
        <taxon>Tracheophyta</taxon>
        <taxon>Spermatophyta</taxon>
        <taxon>Magnoliopsida</taxon>
        <taxon>eudicotyledons</taxon>
        <taxon>Gunneridae</taxon>
        <taxon>Pentapetalae</taxon>
        <taxon>rosids</taxon>
        <taxon>fabids</taxon>
        <taxon>Fabales</taxon>
        <taxon>Fabaceae</taxon>
        <taxon>Papilionoideae</taxon>
        <taxon>50 kb inversion clade</taxon>
        <taxon>NPAAA clade</taxon>
        <taxon>Hologalegina</taxon>
        <taxon>IRL clade</taxon>
        <taxon>Trifolieae</taxon>
        <taxon>Medicago</taxon>
    </lineage>
</organism>
<gene>
    <name evidence="2" type="ORF">MtrDRAFT_AC153125g21v2</name>
</gene>
<proteinExistence type="predicted"/>
<name>Q1RU65_MEDTR</name>
<sequence length="55" mass="6158">MRNSPQPSSGMNYNRHTHSNPFIPISTLLNNKNHVQGAENTVSFSSSHKSYISNK</sequence>
<evidence type="ECO:0000313" key="2">
    <source>
        <dbReference type="EMBL" id="ABE87617.1"/>
    </source>
</evidence>
<reference evidence="2" key="2">
    <citation type="submission" date="2007-04" db="EMBL/GenBank/DDBJ databases">
        <authorList>
            <consortium name="The International Medicago Genome Annotation Group"/>
        </authorList>
    </citation>
    <scope>NUCLEOTIDE SEQUENCE</scope>
</reference>
<feature type="compositionally biased region" description="Polar residues" evidence="1">
    <location>
        <begin position="1"/>
        <end position="14"/>
    </location>
</feature>
<reference evidence="2" key="1">
    <citation type="submission" date="2006-03" db="EMBL/GenBank/DDBJ databases">
        <authorList>
            <person name="Lin S."/>
            <person name="Dixon R."/>
            <person name="May G."/>
            <person name="Sumner L."/>
            <person name="Gonzales B."/>
            <person name="Cook D."/>
            <person name="Kim D."/>
            <person name="Young N."/>
            <person name="Cannon S."/>
            <person name="Roe B.A."/>
        </authorList>
    </citation>
    <scope>NUCLEOTIDE SEQUENCE</scope>
</reference>
<dbReference type="AlphaFoldDB" id="Q1RU65"/>
<protein>
    <submittedName>
        <fullName evidence="2">Uncharacterized protein</fullName>
    </submittedName>
</protein>
<feature type="region of interest" description="Disordered" evidence="1">
    <location>
        <begin position="1"/>
        <end position="25"/>
    </location>
</feature>
<evidence type="ECO:0000256" key="1">
    <source>
        <dbReference type="SAM" id="MobiDB-lite"/>
    </source>
</evidence>
<dbReference type="EMBL" id="AC153125">
    <property type="protein sequence ID" value="ABE87617.1"/>
    <property type="molecule type" value="Genomic_DNA"/>
</dbReference>
<accession>Q1RU65</accession>